<keyword evidence="2" id="KW-1185">Reference proteome</keyword>
<protein>
    <submittedName>
        <fullName evidence="1">Uncharacterized protein</fullName>
    </submittedName>
</protein>
<evidence type="ECO:0000313" key="1">
    <source>
        <dbReference type="EMBL" id="OIJ10947.1"/>
    </source>
</evidence>
<dbReference type="Proteomes" id="UP000180098">
    <property type="component" value="Unassembled WGS sequence"/>
</dbReference>
<accession>A0A1S2LGW5</accession>
<dbReference type="OrthoDB" id="2679903at2"/>
<dbReference type="AlphaFoldDB" id="A0A1S2LGW5"/>
<sequence length="62" mass="7122">MIISRRKLARLKVERIKAGYSAFTDSQEVASYIKKELAKSGIPVFEDATNLGYWFIPQKKVM</sequence>
<evidence type="ECO:0000313" key="2">
    <source>
        <dbReference type="Proteomes" id="UP000180098"/>
    </source>
</evidence>
<proteinExistence type="predicted"/>
<comment type="caution">
    <text evidence="1">The sequence shown here is derived from an EMBL/GenBank/DDBJ whole genome shotgun (WGS) entry which is preliminary data.</text>
</comment>
<dbReference type="EMBL" id="MLQQ01000035">
    <property type="protein sequence ID" value="OIJ10947.1"/>
    <property type="molecule type" value="Genomic_DNA"/>
</dbReference>
<dbReference type="Pfam" id="PF26326">
    <property type="entry name" value="YtzJ"/>
    <property type="match status" value="1"/>
</dbReference>
<name>A0A1S2LGW5_9BACI</name>
<dbReference type="RefSeq" id="WP_071313736.1">
    <property type="nucleotide sequence ID" value="NZ_MLQQ01000035.1"/>
</dbReference>
<dbReference type="InterPro" id="IPR058867">
    <property type="entry name" value="YtzJ"/>
</dbReference>
<gene>
    <name evidence="1" type="ORF">BKP35_12730</name>
</gene>
<reference evidence="1 2" key="1">
    <citation type="submission" date="2016-10" db="EMBL/GenBank/DDBJ databases">
        <title>Draft genome sequences of four alkaliphilic bacteria belonging to the Anaerobacillus genus.</title>
        <authorList>
            <person name="Bassil N.M."/>
            <person name="Lloyd J.R."/>
        </authorList>
    </citation>
    <scope>NUCLEOTIDE SEQUENCE [LARGE SCALE GENOMIC DNA]</scope>
    <source>
        <strain evidence="1 2">DSM 15340</strain>
    </source>
</reference>
<organism evidence="1 2">
    <name type="scientific">Anaerobacillus arseniciselenatis</name>
    <dbReference type="NCBI Taxonomy" id="85682"/>
    <lineage>
        <taxon>Bacteria</taxon>
        <taxon>Bacillati</taxon>
        <taxon>Bacillota</taxon>
        <taxon>Bacilli</taxon>
        <taxon>Bacillales</taxon>
        <taxon>Bacillaceae</taxon>
        <taxon>Anaerobacillus</taxon>
    </lineage>
</organism>